<keyword evidence="4" id="KW-1185">Reference proteome</keyword>
<comment type="caution">
    <text evidence="3">The sequence shown here is derived from an EMBL/GenBank/DDBJ whole genome shotgun (WGS) entry which is preliminary data.</text>
</comment>
<sequence length="697" mass="78708">MNKILSTCLLATALSFVSCNEDKKDADMAQTEKTSQEDFNFKADEFADLKILRYQIPGWENLSLKEQKLVYYLTQAGLSGRDIIWDQNYRHNLKIREALENIYANYEGDKSSEDWTAFETYLKRVWFSNGIHHHYSNAKLKPEFSKEYFDTLLKETNTDLTGEAYEVIFNDKDAKKVNLNEADGLIEGSAVNMYGEGVTAAEVDAFYANKKSPNAEKPLAYGINTKLVKENGKLVEKVYKSGGLYGDAIDEIVKWLEKAKGVAENEKQANALGLLIEYYNTGDLQTWDDYNVAWVEATEGNIDYINSFIEVYNDPKGYTGSYESIIQIKDFDMSEKMSVVEKNVQWFEDNSPIMDEHKKDSVVGVTYKTVIVAGEAGDASPSTPIGVNLPNSSWIRKAHGSKSVSLGNIINAYENAGGSDRLKEFAHDEEEVALSEKYGKQADKLHTALHEVVGHASGQLNQGVGTTKETLKSYASTLEEGRADLVGLYYLMDPKLEELGLTDNAEELGKAAYNDYIRNGMVTQLVRLELGDDVEEAHMRNRQWVSAWVFEKGQEEGVIEKVEEDGKTSYDIKDYQKLRELFGELLKETQRIKSEGDYEAAKNHVENYGVKVDQKLHKEVLDRNAQFKSAPYSGFINPVLVPEMDENGEITAIKVTQPESFEKQMMDYAENFSFLTEKKEAKKDTKKEETAEAAAEM</sequence>
<dbReference type="PANTHER" id="PTHR23422">
    <property type="entry name" value="DIPEPTIDYL PEPTIDASE III-RELATED"/>
    <property type="match status" value="1"/>
</dbReference>
<keyword evidence="2" id="KW-0378">Hydrolase</keyword>
<dbReference type="PROSITE" id="PS51257">
    <property type="entry name" value="PROKAR_LIPOPROTEIN"/>
    <property type="match status" value="1"/>
</dbReference>
<reference evidence="4" key="1">
    <citation type="submission" date="2023-07" db="EMBL/GenBank/DDBJ databases">
        <title>Christiangramia sp. SM2212., a novel bacterium of the family Flavobacteriaceae isolated from the sea sediment.</title>
        <authorList>
            <person name="Wang J."/>
            <person name="Zhang X."/>
        </authorList>
    </citation>
    <scope>NUCLEOTIDE SEQUENCE [LARGE SCALE GENOMIC DNA]</scope>
    <source>
        <strain evidence="4">SM2212</strain>
    </source>
</reference>
<organism evidence="3 4">
    <name type="scientific">Christiangramia sediminicola</name>
    <dbReference type="NCBI Taxonomy" id="3073267"/>
    <lineage>
        <taxon>Bacteria</taxon>
        <taxon>Pseudomonadati</taxon>
        <taxon>Bacteroidota</taxon>
        <taxon>Flavobacteriia</taxon>
        <taxon>Flavobacteriales</taxon>
        <taxon>Flavobacteriaceae</taxon>
        <taxon>Christiangramia</taxon>
    </lineage>
</organism>
<evidence type="ECO:0000313" key="3">
    <source>
        <dbReference type="EMBL" id="MDR5589242.1"/>
    </source>
</evidence>
<evidence type="ECO:0000256" key="1">
    <source>
        <dbReference type="ARBA" id="ARBA00022723"/>
    </source>
</evidence>
<dbReference type="PANTHER" id="PTHR23422:SF11">
    <property type="entry name" value="DIPEPTIDYL PEPTIDASE 3"/>
    <property type="match status" value="1"/>
</dbReference>
<gene>
    <name evidence="3" type="ORF">RE431_01220</name>
</gene>
<evidence type="ECO:0000313" key="4">
    <source>
        <dbReference type="Proteomes" id="UP001257234"/>
    </source>
</evidence>
<dbReference type="Gene3D" id="3.30.540.30">
    <property type="match status" value="1"/>
</dbReference>
<dbReference type="RefSeq" id="WP_309560139.1">
    <property type="nucleotide sequence ID" value="NZ_JAVJIU010000001.1"/>
</dbReference>
<protein>
    <submittedName>
        <fullName evidence="3">Dihydrofolate reductase</fullName>
    </submittedName>
</protein>
<dbReference type="Pfam" id="PF03571">
    <property type="entry name" value="Peptidase_M49"/>
    <property type="match status" value="2"/>
</dbReference>
<dbReference type="Proteomes" id="UP001257234">
    <property type="component" value="Unassembled WGS sequence"/>
</dbReference>
<name>A0ABU1ELJ5_9FLAO</name>
<proteinExistence type="predicted"/>
<evidence type="ECO:0000256" key="2">
    <source>
        <dbReference type="ARBA" id="ARBA00022801"/>
    </source>
</evidence>
<dbReference type="InterPro" id="IPR039461">
    <property type="entry name" value="Peptidase_M49"/>
</dbReference>
<keyword evidence="1" id="KW-0479">Metal-binding</keyword>
<accession>A0ABU1ELJ5</accession>
<dbReference type="EMBL" id="JAVJIU010000001">
    <property type="protein sequence ID" value="MDR5589242.1"/>
    <property type="molecule type" value="Genomic_DNA"/>
</dbReference>